<evidence type="ECO:0000256" key="1">
    <source>
        <dbReference type="SAM" id="MobiDB-lite"/>
    </source>
</evidence>
<dbReference type="InParanoid" id="A0A369J843"/>
<dbReference type="AlphaFoldDB" id="A0A369J843"/>
<evidence type="ECO:0000313" key="2">
    <source>
        <dbReference type="EMBL" id="RDB16585.1"/>
    </source>
</evidence>
<proteinExistence type="predicted"/>
<sequence>MASTDLAALIIALVALVISLLHVIQQYASSSMARAKVDRAAIGPWAKKNRYGWSFREWRIRVAYARPDCTADEGVSTMGQRSLKQRELMAASLPDFNFSWGMEIVDGPRGPQKRSSGKLTISRKGDESQTPVARSQLTWRQRMVVADLEKSIMQSHERIPPCKATWCNLMTDLGIDPVTLTCDEYVDADTIATALDNPTMFIQISDLICFGFILDMEVAKFDIRERIIDMIGKHCNITTQHQQGVGMLTRYSGMGPKVQPSALGCSSPELSMLLRLARGIIHVGDALADMTDWGYNSVDHIFGAVWDRAKDEEWQEISIGEIMKDIEPDTNAKWMGRWKNPTVPVTAFLLTLTSNAAVAIAFPHRFLKSWSELQRQRASQLAAEHIQNGVGFIEAPTNFLKTMKAQGLDLLIMDDFKTANNWGCEFGGVRGWLISNFAEFSLRMSKCWVVSSMTNKVPVMPQIRPYFADGTLNAKWGRNYNANLSNEDRGDGWRMRANSLLWLQIMFFDAWIARRVELIIKESASADVGVPVDFETATRASMMAANNLQVSGWKKSRLIFTRHYLARLAEGVDGKGASCMSSDEKLDPTIGWAGMPVGNASDWADVDAVLTLRAVTLVARLELMKDSIALVDLRELDPMVQMA</sequence>
<keyword evidence="3" id="KW-1185">Reference proteome</keyword>
<dbReference type="Proteomes" id="UP000076154">
    <property type="component" value="Unassembled WGS sequence"/>
</dbReference>
<gene>
    <name evidence="2" type="ORF">Hypma_002828</name>
</gene>
<protein>
    <submittedName>
        <fullName evidence="2">Uncharacterized protein</fullName>
    </submittedName>
</protein>
<dbReference type="OrthoDB" id="2993697at2759"/>
<name>A0A369J843_HYPMA</name>
<organism evidence="2 3">
    <name type="scientific">Hypsizygus marmoreus</name>
    <name type="common">White beech mushroom</name>
    <name type="synonym">Agaricus marmoreus</name>
    <dbReference type="NCBI Taxonomy" id="39966"/>
    <lineage>
        <taxon>Eukaryota</taxon>
        <taxon>Fungi</taxon>
        <taxon>Dikarya</taxon>
        <taxon>Basidiomycota</taxon>
        <taxon>Agaricomycotina</taxon>
        <taxon>Agaricomycetes</taxon>
        <taxon>Agaricomycetidae</taxon>
        <taxon>Agaricales</taxon>
        <taxon>Tricholomatineae</taxon>
        <taxon>Lyophyllaceae</taxon>
        <taxon>Hypsizygus</taxon>
    </lineage>
</organism>
<feature type="region of interest" description="Disordered" evidence="1">
    <location>
        <begin position="107"/>
        <end position="133"/>
    </location>
</feature>
<reference evidence="2" key="1">
    <citation type="submission" date="2018-04" db="EMBL/GenBank/DDBJ databases">
        <title>Whole genome sequencing of Hypsizygus marmoreus.</title>
        <authorList>
            <person name="Choi I.-G."/>
            <person name="Min B."/>
            <person name="Kim J.-G."/>
            <person name="Kim S."/>
            <person name="Oh Y.-L."/>
            <person name="Kong W.-S."/>
            <person name="Park H."/>
            <person name="Jeong J."/>
            <person name="Song E.-S."/>
        </authorList>
    </citation>
    <scope>NUCLEOTIDE SEQUENCE [LARGE SCALE GENOMIC DNA]</scope>
    <source>
        <strain evidence="2">51987-8</strain>
    </source>
</reference>
<evidence type="ECO:0000313" key="3">
    <source>
        <dbReference type="Proteomes" id="UP000076154"/>
    </source>
</evidence>
<dbReference type="EMBL" id="LUEZ02000124">
    <property type="protein sequence ID" value="RDB16585.1"/>
    <property type="molecule type" value="Genomic_DNA"/>
</dbReference>
<dbReference type="STRING" id="39966.A0A369J843"/>
<accession>A0A369J843</accession>
<comment type="caution">
    <text evidence="2">The sequence shown here is derived from an EMBL/GenBank/DDBJ whole genome shotgun (WGS) entry which is preliminary data.</text>
</comment>